<sequence>MRLTGGRLRRAAVVALVLGLVALDTPAATAAGSAAGVVPTRVHDPWLWQATVGQRPAGPAALLFFTDRTRYFESTGVLVDRDGAYRLIPIRIGEGHGLLSPDGRHYLRPYFGELLDLTTGRQRRTVSTGVYPMAWSPDGQQVLGTRSNDDDVISFGPDNQQLNDPEKPDDLLVVDPFRGTERTLDVGTFAAHTAAAWSPGGDLVAVTGSPDVPAQLAERQRLVVVDPAGGGPRWQVDLGDRRMLAGPAAWHPDGRRLALLAFDGCAGPRCTSEQAAARTWRIEFLDTATGQAVGQALPAGISASGIIGWRGDDPVLRYVSETEADTDRQAFLAALSPDGGREVLVTTPVGSTDLMVPGDLLTRAAFGGPEPRPSPFAAPLWVYLTLAVPALLAIALVVRRTRRRRTATAPAPA</sequence>
<dbReference type="RefSeq" id="WP_196919006.1">
    <property type="nucleotide sequence ID" value="NZ_JADOTY010000001.1"/>
</dbReference>
<keyword evidence="2" id="KW-0732">Signal</keyword>
<keyword evidence="1" id="KW-0472">Membrane</keyword>
<organism evidence="3 4">
    <name type="scientific">Micromonospora vinacea</name>
    <dbReference type="NCBI Taxonomy" id="709878"/>
    <lineage>
        <taxon>Bacteria</taxon>
        <taxon>Bacillati</taxon>
        <taxon>Actinomycetota</taxon>
        <taxon>Actinomycetes</taxon>
        <taxon>Micromonosporales</taxon>
        <taxon>Micromonosporaceae</taxon>
        <taxon>Micromonospora</taxon>
    </lineage>
</organism>
<evidence type="ECO:0000313" key="3">
    <source>
        <dbReference type="EMBL" id="MBG6099745.1"/>
    </source>
</evidence>
<evidence type="ECO:0000256" key="1">
    <source>
        <dbReference type="SAM" id="Phobius"/>
    </source>
</evidence>
<dbReference type="SUPFAM" id="SSF82171">
    <property type="entry name" value="DPP6 N-terminal domain-like"/>
    <property type="match status" value="1"/>
</dbReference>
<accession>A0ABS0JTV8</accession>
<gene>
    <name evidence="3" type="ORF">IW249_000159</name>
</gene>
<dbReference type="EMBL" id="JADOTY010000001">
    <property type="protein sequence ID" value="MBG6099745.1"/>
    <property type="molecule type" value="Genomic_DNA"/>
</dbReference>
<dbReference type="InterPro" id="IPR011042">
    <property type="entry name" value="6-blade_b-propeller_TolB-like"/>
</dbReference>
<evidence type="ECO:0000256" key="2">
    <source>
        <dbReference type="SAM" id="SignalP"/>
    </source>
</evidence>
<proteinExistence type="predicted"/>
<feature type="transmembrane region" description="Helical" evidence="1">
    <location>
        <begin position="380"/>
        <end position="398"/>
    </location>
</feature>
<evidence type="ECO:0000313" key="4">
    <source>
        <dbReference type="Proteomes" id="UP000631791"/>
    </source>
</evidence>
<feature type="chain" id="PRO_5046109141" description="WD40-like Beta Propeller Repeat" evidence="2">
    <location>
        <begin position="31"/>
        <end position="413"/>
    </location>
</feature>
<protein>
    <recommendedName>
        <fullName evidence="5">WD40-like Beta Propeller Repeat</fullName>
    </recommendedName>
</protein>
<dbReference type="Gene3D" id="2.120.10.30">
    <property type="entry name" value="TolB, C-terminal domain"/>
    <property type="match status" value="1"/>
</dbReference>
<feature type="signal peptide" evidence="2">
    <location>
        <begin position="1"/>
        <end position="30"/>
    </location>
</feature>
<evidence type="ECO:0008006" key="5">
    <source>
        <dbReference type="Google" id="ProtNLM"/>
    </source>
</evidence>
<dbReference type="Proteomes" id="UP000631791">
    <property type="component" value="Unassembled WGS sequence"/>
</dbReference>
<keyword evidence="1" id="KW-1133">Transmembrane helix</keyword>
<name>A0ABS0JTV8_9ACTN</name>
<keyword evidence="4" id="KW-1185">Reference proteome</keyword>
<comment type="caution">
    <text evidence="3">The sequence shown here is derived from an EMBL/GenBank/DDBJ whole genome shotgun (WGS) entry which is preliminary data.</text>
</comment>
<reference evidence="3 4" key="1">
    <citation type="submission" date="2020-11" db="EMBL/GenBank/DDBJ databases">
        <title>Sequencing the genomes of 1000 actinobacteria strains.</title>
        <authorList>
            <person name="Klenk H.-P."/>
        </authorList>
    </citation>
    <scope>NUCLEOTIDE SEQUENCE [LARGE SCALE GENOMIC DNA]</scope>
    <source>
        <strain evidence="3 4">DSM 101695</strain>
    </source>
</reference>
<keyword evidence="1" id="KW-0812">Transmembrane</keyword>